<gene>
    <name evidence="2" type="ORF">ST44_08030</name>
</gene>
<dbReference type="PROSITE" id="PS51257">
    <property type="entry name" value="PROKAR_LIPOPROTEIN"/>
    <property type="match status" value="1"/>
</dbReference>
<name>A0A0D0I505_9BACT</name>
<comment type="caution">
    <text evidence="2">The sequence shown here is derived from an EMBL/GenBank/DDBJ whole genome shotgun (WGS) entry which is preliminary data.</text>
</comment>
<evidence type="ECO:0000256" key="1">
    <source>
        <dbReference type="SAM" id="SignalP"/>
    </source>
</evidence>
<dbReference type="InterPro" id="IPR031762">
    <property type="entry name" value="DUF4738"/>
</dbReference>
<dbReference type="Gene3D" id="2.40.128.510">
    <property type="entry name" value="Protein of unknown function DUF4738"/>
    <property type="match status" value="1"/>
</dbReference>
<evidence type="ECO:0008006" key="4">
    <source>
        <dbReference type="Google" id="ProtNLM"/>
    </source>
</evidence>
<protein>
    <recommendedName>
        <fullName evidence="4">Lipoprotein</fullName>
    </recommendedName>
</protein>
<dbReference type="AlphaFoldDB" id="A0A0D0I505"/>
<dbReference type="EMBL" id="JXQK01000061">
    <property type="protein sequence ID" value="KIP61959.1"/>
    <property type="molecule type" value="Genomic_DNA"/>
</dbReference>
<reference evidence="2 3" key="1">
    <citation type="submission" date="2015-01" db="EMBL/GenBank/DDBJ databases">
        <title>Comparative genomics of non-oral Prevotella species.</title>
        <authorList>
            <person name="Accetto T."/>
            <person name="Nograsek B."/>
            <person name="Avgustin G."/>
        </authorList>
    </citation>
    <scope>NUCLEOTIDE SEQUENCE [LARGE SCALE GENOMIC DNA]</scope>
    <source>
        <strain evidence="2 3">P5-119</strain>
    </source>
</reference>
<feature type="signal peptide" evidence="1">
    <location>
        <begin position="1"/>
        <end position="20"/>
    </location>
</feature>
<dbReference type="Pfam" id="PF15889">
    <property type="entry name" value="DUF4738"/>
    <property type="match status" value="1"/>
</dbReference>
<accession>A0A0D0I505</accession>
<keyword evidence="3" id="KW-1185">Reference proteome</keyword>
<evidence type="ECO:0000313" key="3">
    <source>
        <dbReference type="Proteomes" id="UP000032046"/>
    </source>
</evidence>
<keyword evidence="1" id="KW-0732">Signal</keyword>
<dbReference type="STRING" id="1602171.ST44_08030"/>
<proteinExistence type="predicted"/>
<organism evidence="2 3">
    <name type="scientific">Prevotella pectinovora</name>
    <dbReference type="NCBI Taxonomy" id="1602169"/>
    <lineage>
        <taxon>Bacteria</taxon>
        <taxon>Pseudomonadati</taxon>
        <taxon>Bacteroidota</taxon>
        <taxon>Bacteroidia</taxon>
        <taxon>Bacteroidales</taxon>
        <taxon>Prevotellaceae</taxon>
        <taxon>Prevotella</taxon>
    </lineage>
</organism>
<sequence>MTMNIKTFILLAFLCSTAFSCKNKGEDTAVRTEDLKAKQLFQGIWVDSDEENVVFKVKGDTIYYPDSLSQPIKFAIYGDTLELKSANDSKYAILKQSAHIFEFKNSNGDIVKLIKGEDPSFELQFANKKPTSVNQNKTIKSDTILFCNNERYHSYIQVNPTTYKVFKTSYNDDGLEIESVYFDNTIHLGIFKQETKIFSKDFKKSDFTQYVPKDFLKQSVLSDLTASTSDNKGFHYIAELAIPDSYVSYMVNIVITTDGKISMNVTK</sequence>
<feature type="chain" id="PRO_5002212321" description="Lipoprotein" evidence="1">
    <location>
        <begin position="21"/>
        <end position="267"/>
    </location>
</feature>
<dbReference type="Proteomes" id="UP000032046">
    <property type="component" value="Unassembled WGS sequence"/>
</dbReference>
<evidence type="ECO:0000313" key="2">
    <source>
        <dbReference type="EMBL" id="KIP61959.1"/>
    </source>
</evidence>